<evidence type="ECO:0000256" key="1">
    <source>
        <dbReference type="SAM" id="MobiDB-lite"/>
    </source>
</evidence>
<protein>
    <submittedName>
        <fullName evidence="2">18201_t:CDS:1</fullName>
    </submittedName>
</protein>
<comment type="caution">
    <text evidence="2">The sequence shown here is derived from an EMBL/GenBank/DDBJ whole genome shotgun (WGS) entry which is preliminary data.</text>
</comment>
<proteinExistence type="predicted"/>
<feature type="non-terminal residue" evidence="2">
    <location>
        <position position="1"/>
    </location>
</feature>
<accession>A0ABN7WDI8</accession>
<name>A0ABN7WDI8_GIGMA</name>
<sequence length="229" mass="25893">KSVTIEEETISPSNSDAEPTPKGGQINFETSFSWLSLEVLKFLCYELGISDIGSKQDLINRLSSECKKKDESVFGLLDKGKSAYAEKDVGDTGAFFLARDSGYIARSRSSNKAFDTDNFGPGIDGCNQFSQGSGVRDRAFFNWDSEDMGIWRKRDLSKARNQWEFNEWCRAEMLIDRALKTEDVEYLLLARQVALERVYVVRVADEDGWNVVTKMASNDLIDPMSQLFE</sequence>
<keyword evidence="3" id="KW-1185">Reference proteome</keyword>
<reference evidence="2 3" key="1">
    <citation type="submission" date="2021-06" db="EMBL/GenBank/DDBJ databases">
        <authorList>
            <person name="Kallberg Y."/>
            <person name="Tangrot J."/>
            <person name="Rosling A."/>
        </authorList>
    </citation>
    <scope>NUCLEOTIDE SEQUENCE [LARGE SCALE GENOMIC DNA]</scope>
    <source>
        <strain evidence="2 3">120-4 pot B 10/14</strain>
    </source>
</reference>
<feature type="region of interest" description="Disordered" evidence="1">
    <location>
        <begin position="1"/>
        <end position="22"/>
    </location>
</feature>
<gene>
    <name evidence="2" type="ORF">GMARGA_LOCUS29699</name>
</gene>
<evidence type="ECO:0000313" key="2">
    <source>
        <dbReference type="EMBL" id="CAG8828440.1"/>
    </source>
</evidence>
<organism evidence="2 3">
    <name type="scientific">Gigaspora margarita</name>
    <dbReference type="NCBI Taxonomy" id="4874"/>
    <lineage>
        <taxon>Eukaryota</taxon>
        <taxon>Fungi</taxon>
        <taxon>Fungi incertae sedis</taxon>
        <taxon>Mucoromycota</taxon>
        <taxon>Glomeromycotina</taxon>
        <taxon>Glomeromycetes</taxon>
        <taxon>Diversisporales</taxon>
        <taxon>Gigasporaceae</taxon>
        <taxon>Gigaspora</taxon>
    </lineage>
</organism>
<dbReference type="EMBL" id="CAJVQB010040478">
    <property type="protein sequence ID" value="CAG8828440.1"/>
    <property type="molecule type" value="Genomic_DNA"/>
</dbReference>
<evidence type="ECO:0000313" key="3">
    <source>
        <dbReference type="Proteomes" id="UP000789901"/>
    </source>
</evidence>
<dbReference type="Proteomes" id="UP000789901">
    <property type="component" value="Unassembled WGS sequence"/>
</dbReference>